<dbReference type="RefSeq" id="WP_341701630.1">
    <property type="nucleotide sequence ID" value="NZ_JBBYHU010000044.1"/>
</dbReference>
<dbReference type="Pfam" id="PF22617">
    <property type="entry name" value="HCS_D2"/>
    <property type="match status" value="1"/>
</dbReference>
<dbReference type="InterPro" id="IPR054691">
    <property type="entry name" value="LeuA/HCS_post-cat"/>
</dbReference>
<gene>
    <name evidence="7" type="ORF">AAEO59_15365</name>
</gene>
<dbReference type="Pfam" id="PF08502">
    <property type="entry name" value="LeuA_dimer"/>
    <property type="match status" value="1"/>
</dbReference>
<dbReference type="PROSITE" id="PS00815">
    <property type="entry name" value="AIPM_HOMOCIT_SYNTH_1"/>
    <property type="match status" value="1"/>
</dbReference>
<dbReference type="SUPFAM" id="SSF110921">
    <property type="entry name" value="2-isopropylmalate synthase LeuA, allosteric (dimerisation) domain"/>
    <property type="match status" value="1"/>
</dbReference>
<evidence type="ECO:0000256" key="5">
    <source>
        <dbReference type="RuleBase" id="RU003523"/>
    </source>
</evidence>
<dbReference type="InterPro" id="IPR013785">
    <property type="entry name" value="Aldolase_TIM"/>
</dbReference>
<dbReference type="InterPro" id="IPR002034">
    <property type="entry name" value="AIPM/Hcit_synth_CS"/>
</dbReference>
<dbReference type="Gene3D" id="3.30.160.340">
    <property type="match status" value="1"/>
</dbReference>
<dbReference type="Pfam" id="PF00682">
    <property type="entry name" value="HMGL-like"/>
    <property type="match status" value="1"/>
</dbReference>
<evidence type="ECO:0000256" key="4">
    <source>
        <dbReference type="ARBA" id="ARBA00023304"/>
    </source>
</evidence>
<organism evidence="7 8">
    <name type="scientific">Flavobacterium flavipallidum</name>
    <dbReference type="NCBI Taxonomy" id="3139140"/>
    <lineage>
        <taxon>Bacteria</taxon>
        <taxon>Pseudomonadati</taxon>
        <taxon>Bacteroidota</taxon>
        <taxon>Flavobacteriia</taxon>
        <taxon>Flavobacteriales</taxon>
        <taxon>Flavobacteriaceae</taxon>
        <taxon>Flavobacterium</taxon>
    </lineage>
</organism>
<dbReference type="EMBL" id="JBBYHU010000044">
    <property type="protein sequence ID" value="MEL1242434.1"/>
    <property type="molecule type" value="Genomic_DNA"/>
</dbReference>
<dbReference type="SMART" id="SM00917">
    <property type="entry name" value="LeuA_dimer"/>
    <property type="match status" value="1"/>
</dbReference>
<comment type="caution">
    <text evidence="7">The sequence shown here is derived from an EMBL/GenBank/DDBJ whole genome shotgun (WGS) entry which is preliminary data.</text>
</comment>
<keyword evidence="2 5" id="KW-0808">Transferase</keyword>
<dbReference type="Gene3D" id="1.10.238.260">
    <property type="match status" value="1"/>
</dbReference>
<dbReference type="SUPFAM" id="SSF51569">
    <property type="entry name" value="Aldolase"/>
    <property type="match status" value="1"/>
</dbReference>
<dbReference type="Proteomes" id="UP001398556">
    <property type="component" value="Unassembled WGS sequence"/>
</dbReference>
<evidence type="ECO:0000256" key="3">
    <source>
        <dbReference type="ARBA" id="ARBA00023211"/>
    </source>
</evidence>
<dbReference type="Gene3D" id="3.30.160.740">
    <property type="match status" value="1"/>
</dbReference>
<proteinExistence type="inferred from homology"/>
<dbReference type="InterPro" id="IPR036230">
    <property type="entry name" value="LeuA_allosteric_dom_sf"/>
</dbReference>
<keyword evidence="3" id="KW-0464">Manganese</keyword>
<keyword evidence="8" id="KW-1185">Reference proteome</keyword>
<evidence type="ECO:0000313" key="8">
    <source>
        <dbReference type="Proteomes" id="UP001398556"/>
    </source>
</evidence>
<accession>A0ABU9HQK6</accession>
<evidence type="ECO:0000313" key="7">
    <source>
        <dbReference type="EMBL" id="MEL1242434.1"/>
    </source>
</evidence>
<keyword evidence="4" id="KW-0100">Branched-chain amino acid biosynthesis</keyword>
<keyword evidence="1" id="KW-0028">Amino-acid biosynthesis</keyword>
<evidence type="ECO:0000256" key="2">
    <source>
        <dbReference type="ARBA" id="ARBA00022679"/>
    </source>
</evidence>
<dbReference type="PANTHER" id="PTHR10277:SF57">
    <property type="entry name" value="(R)-CITRAMALATE SYNTHASE CIMA"/>
    <property type="match status" value="1"/>
</dbReference>
<dbReference type="InterPro" id="IPR013709">
    <property type="entry name" value="2-isopropylmalate_synth_dimer"/>
</dbReference>
<comment type="similarity">
    <text evidence="5">Belongs to the alpha-IPM synthase/homocitrate synthase family.</text>
</comment>
<protein>
    <submittedName>
        <fullName evidence="7">Alpha-isopropylmalate synthase regulatory domain-containing protein</fullName>
    </submittedName>
</protein>
<name>A0ABU9HQK6_9FLAO</name>
<dbReference type="PROSITE" id="PS50991">
    <property type="entry name" value="PYR_CT"/>
    <property type="match status" value="1"/>
</dbReference>
<reference evidence="7 8" key="1">
    <citation type="submission" date="2024-04" db="EMBL/GenBank/DDBJ databases">
        <title>Flavobacterium sp. DGU99 16S ribosomal RNA gene Genome sequencing and assembly.</title>
        <authorList>
            <person name="Park S."/>
        </authorList>
    </citation>
    <scope>NUCLEOTIDE SEQUENCE [LARGE SCALE GENOMIC DNA]</scope>
    <source>
        <strain evidence="7 8">DGU99</strain>
    </source>
</reference>
<sequence>MGKRKIEIMDTTLRDGEQTSGVSFSAAEKLTIAQLLLEELLVDRIEIASARVSEGEFEGVKGIMAWAQTKGYTDKIEVLTFVDKGLSIEWMKKSGAKVQNLLTKGSLNHLTHQLKKTPEQHFSEIAESISLANENGIATNVYLEDWSNGMRNSPEYVYQYLDFISTQPVKRILLPDTLGVLIPSETFEYISEITKKYPNIHFDFHAHNDYDLSVANVMEALKAGVHGLHVTVNGMGERAGNAPLASTIAVINDFMPEIEIGVKETSLYSVSKLVETFTGYRIPANKPIVGDNVFTQTAGIHADGDNKNNLYFNDLLPERFGRKRKYALGKTSGKANIEKNLQELGLQLNQEDLKLVTQRIIELGDKKETVTKEDLPYIISDVLDSHTYQEKITVESYLLSHAKGMRPSTTLCLKIDGQIIEEHAQGDGQFDAFMNALAKIYKTKKMTLPKLIDYAVRIPPGSSSDALCETIITWVNDGKEFKTRGLDSDQTVAAIIATQKMLNVVAE</sequence>
<evidence type="ECO:0000256" key="1">
    <source>
        <dbReference type="ARBA" id="ARBA00022605"/>
    </source>
</evidence>
<evidence type="ECO:0000259" key="6">
    <source>
        <dbReference type="PROSITE" id="PS50991"/>
    </source>
</evidence>
<dbReference type="Gene3D" id="3.20.20.70">
    <property type="entry name" value="Aldolase class I"/>
    <property type="match status" value="1"/>
</dbReference>
<dbReference type="InterPro" id="IPR050073">
    <property type="entry name" value="2-IPM_HCS-like"/>
</dbReference>
<feature type="domain" description="Pyruvate carboxyltransferase" evidence="6">
    <location>
        <begin position="6"/>
        <end position="268"/>
    </location>
</feature>
<dbReference type="PANTHER" id="PTHR10277">
    <property type="entry name" value="HOMOCITRATE SYNTHASE-RELATED"/>
    <property type="match status" value="1"/>
</dbReference>
<dbReference type="InterPro" id="IPR000891">
    <property type="entry name" value="PYR_CT"/>
</dbReference>